<feature type="compositionally biased region" description="Low complexity" evidence="1">
    <location>
        <begin position="100"/>
        <end position="113"/>
    </location>
</feature>
<sequence length="184" mass="19293">MSYYVDPHTSVPQYPLYPVYRYPPSTAPSQESTPPPLIATDDFASALVTAGVHVSDVAAVEYSSTLVAMGVHASSLAVTRVHTSALTDTDDLASALAATDATPPPLAAARATPPTSPPGKSMPPTSVTACSGMVLAPTACGRMEEVVQPVADEAEIEVVERDGKKREKRGGWRKKMNLTSGSHM</sequence>
<dbReference type="EMBL" id="AP005676">
    <property type="protein sequence ID" value="BAD17506.1"/>
    <property type="molecule type" value="Genomic_DNA"/>
</dbReference>
<protein>
    <submittedName>
        <fullName evidence="2">Uncharacterized protein</fullName>
    </submittedName>
</protein>
<feature type="region of interest" description="Disordered" evidence="1">
    <location>
        <begin position="100"/>
        <end position="125"/>
    </location>
</feature>
<accession>Q6YXI4</accession>
<reference evidence="3" key="2">
    <citation type="journal article" date="2008" name="Nucleic Acids Res.">
        <title>The rice annotation project database (RAP-DB): 2008 update.</title>
        <authorList>
            <consortium name="The rice annotation project (RAP)"/>
        </authorList>
    </citation>
    <scope>GENOME REANNOTATION</scope>
    <source>
        <strain evidence="3">cv. Nipponbare</strain>
    </source>
</reference>
<evidence type="ECO:0000313" key="2">
    <source>
        <dbReference type="EMBL" id="BAD17506.1"/>
    </source>
</evidence>
<feature type="region of interest" description="Disordered" evidence="1">
    <location>
        <begin position="161"/>
        <end position="184"/>
    </location>
</feature>
<organism evidence="2 3">
    <name type="scientific">Oryza sativa subsp. japonica</name>
    <name type="common">Rice</name>
    <dbReference type="NCBI Taxonomy" id="39947"/>
    <lineage>
        <taxon>Eukaryota</taxon>
        <taxon>Viridiplantae</taxon>
        <taxon>Streptophyta</taxon>
        <taxon>Embryophyta</taxon>
        <taxon>Tracheophyta</taxon>
        <taxon>Spermatophyta</taxon>
        <taxon>Magnoliopsida</taxon>
        <taxon>Liliopsida</taxon>
        <taxon>Poales</taxon>
        <taxon>Poaceae</taxon>
        <taxon>BOP clade</taxon>
        <taxon>Oryzoideae</taxon>
        <taxon>Oryzeae</taxon>
        <taxon>Oryzinae</taxon>
        <taxon>Oryza</taxon>
        <taxon>Oryza sativa</taxon>
    </lineage>
</organism>
<feature type="compositionally biased region" description="Basic residues" evidence="1">
    <location>
        <begin position="166"/>
        <end position="176"/>
    </location>
</feature>
<dbReference type="Proteomes" id="UP000000763">
    <property type="component" value="Chromosome 9"/>
</dbReference>
<evidence type="ECO:0000313" key="3">
    <source>
        <dbReference type="Proteomes" id="UP000000763"/>
    </source>
</evidence>
<reference evidence="3" key="1">
    <citation type="journal article" date="2005" name="Nature">
        <title>The map-based sequence of the rice genome.</title>
        <authorList>
            <consortium name="International rice genome sequencing project (IRGSP)"/>
            <person name="Matsumoto T."/>
            <person name="Wu J."/>
            <person name="Kanamori H."/>
            <person name="Katayose Y."/>
            <person name="Fujisawa M."/>
            <person name="Namiki N."/>
            <person name="Mizuno H."/>
            <person name="Yamamoto K."/>
            <person name="Antonio B.A."/>
            <person name="Baba T."/>
            <person name="Sakata K."/>
            <person name="Nagamura Y."/>
            <person name="Aoki H."/>
            <person name="Arikawa K."/>
            <person name="Arita K."/>
            <person name="Bito T."/>
            <person name="Chiden Y."/>
            <person name="Fujitsuka N."/>
            <person name="Fukunaka R."/>
            <person name="Hamada M."/>
            <person name="Harada C."/>
            <person name="Hayashi A."/>
            <person name="Hijishita S."/>
            <person name="Honda M."/>
            <person name="Hosokawa S."/>
            <person name="Ichikawa Y."/>
            <person name="Idonuma A."/>
            <person name="Iijima M."/>
            <person name="Ikeda M."/>
            <person name="Ikeno M."/>
            <person name="Ito K."/>
            <person name="Ito S."/>
            <person name="Ito T."/>
            <person name="Ito Y."/>
            <person name="Ito Y."/>
            <person name="Iwabuchi A."/>
            <person name="Kamiya K."/>
            <person name="Karasawa W."/>
            <person name="Kurita K."/>
            <person name="Katagiri S."/>
            <person name="Kikuta A."/>
            <person name="Kobayashi H."/>
            <person name="Kobayashi N."/>
            <person name="Machita K."/>
            <person name="Maehara T."/>
            <person name="Masukawa M."/>
            <person name="Mizubayashi T."/>
            <person name="Mukai Y."/>
            <person name="Nagasaki H."/>
            <person name="Nagata Y."/>
            <person name="Naito S."/>
            <person name="Nakashima M."/>
            <person name="Nakama Y."/>
            <person name="Nakamichi Y."/>
            <person name="Nakamura M."/>
            <person name="Meguro A."/>
            <person name="Negishi M."/>
            <person name="Ohta I."/>
            <person name="Ohta T."/>
            <person name="Okamoto M."/>
            <person name="Ono N."/>
            <person name="Saji S."/>
            <person name="Sakaguchi M."/>
            <person name="Sakai K."/>
            <person name="Shibata M."/>
            <person name="Shimokawa T."/>
            <person name="Song J."/>
            <person name="Takazaki Y."/>
            <person name="Terasawa K."/>
            <person name="Tsugane M."/>
            <person name="Tsuji K."/>
            <person name="Ueda S."/>
            <person name="Waki K."/>
            <person name="Yamagata H."/>
            <person name="Yamamoto M."/>
            <person name="Yamamoto S."/>
            <person name="Yamane H."/>
            <person name="Yoshiki S."/>
            <person name="Yoshihara R."/>
            <person name="Yukawa K."/>
            <person name="Zhong H."/>
            <person name="Yano M."/>
            <person name="Yuan Q."/>
            <person name="Ouyang S."/>
            <person name="Liu J."/>
            <person name="Jones K.M."/>
            <person name="Gansberger K."/>
            <person name="Moffat K."/>
            <person name="Hill J."/>
            <person name="Bera J."/>
            <person name="Fadrosh D."/>
            <person name="Jin S."/>
            <person name="Johri S."/>
            <person name="Kim M."/>
            <person name="Overton L."/>
            <person name="Reardon M."/>
            <person name="Tsitrin T."/>
            <person name="Vuong H."/>
            <person name="Weaver B."/>
            <person name="Ciecko A."/>
            <person name="Tallon L."/>
            <person name="Jackson J."/>
            <person name="Pai G."/>
            <person name="Aken S.V."/>
            <person name="Utterback T."/>
            <person name="Reidmuller S."/>
            <person name="Feldblyum T."/>
            <person name="Hsiao J."/>
            <person name="Zismann V."/>
            <person name="Iobst S."/>
            <person name="de Vazeille A.R."/>
            <person name="Buell C.R."/>
            <person name="Ying K."/>
            <person name="Li Y."/>
            <person name="Lu T."/>
            <person name="Huang Y."/>
            <person name="Zhao Q."/>
            <person name="Feng Q."/>
            <person name="Zhang L."/>
            <person name="Zhu J."/>
            <person name="Weng Q."/>
            <person name="Mu J."/>
            <person name="Lu Y."/>
            <person name="Fan D."/>
            <person name="Liu Y."/>
            <person name="Guan J."/>
            <person name="Zhang Y."/>
            <person name="Yu S."/>
            <person name="Liu X."/>
            <person name="Zhang Y."/>
            <person name="Hong G."/>
            <person name="Han B."/>
            <person name="Choisne N."/>
            <person name="Demange N."/>
            <person name="Orjeda G."/>
            <person name="Samain S."/>
            <person name="Cattolico L."/>
            <person name="Pelletier E."/>
            <person name="Couloux A."/>
            <person name="Segurens B."/>
            <person name="Wincker P."/>
            <person name="D'Hont A."/>
            <person name="Scarpelli C."/>
            <person name="Weissenbach J."/>
            <person name="Salanoubat M."/>
            <person name="Quetier F."/>
            <person name="Yu Y."/>
            <person name="Kim H.R."/>
            <person name="Rambo T."/>
            <person name="Currie J."/>
            <person name="Collura K."/>
            <person name="Luo M."/>
            <person name="Yang T."/>
            <person name="Ammiraju J.S.S."/>
            <person name="Engler F."/>
            <person name="Soderlund C."/>
            <person name="Wing R.A."/>
            <person name="Palmer L.E."/>
            <person name="de la Bastide M."/>
            <person name="Spiegel L."/>
            <person name="Nascimento L."/>
            <person name="Zutavern T."/>
            <person name="O'Shaughnessy A."/>
            <person name="Dike S."/>
            <person name="Dedhia N."/>
            <person name="Preston R."/>
            <person name="Balija V."/>
            <person name="McCombie W.R."/>
            <person name="Chow T."/>
            <person name="Chen H."/>
            <person name="Chung M."/>
            <person name="Chen C."/>
            <person name="Shaw J."/>
            <person name="Wu H."/>
            <person name="Hsiao K."/>
            <person name="Chao Y."/>
            <person name="Chu M."/>
            <person name="Cheng C."/>
            <person name="Hour A."/>
            <person name="Lee P."/>
            <person name="Lin S."/>
            <person name="Lin Y."/>
            <person name="Liou J."/>
            <person name="Liu S."/>
            <person name="Hsing Y."/>
            <person name="Raghuvanshi S."/>
            <person name="Mohanty A."/>
            <person name="Bharti A.K."/>
            <person name="Gaur A."/>
            <person name="Gupta V."/>
            <person name="Kumar D."/>
            <person name="Ravi V."/>
            <person name="Vij S."/>
            <person name="Kapur A."/>
            <person name="Khurana P."/>
            <person name="Khurana P."/>
            <person name="Khurana J.P."/>
            <person name="Tyagi A.K."/>
            <person name="Gaikwad K."/>
            <person name="Singh A."/>
            <person name="Dalal V."/>
            <person name="Srivastava S."/>
            <person name="Dixit A."/>
            <person name="Pal A.K."/>
            <person name="Ghazi I.A."/>
            <person name="Yadav M."/>
            <person name="Pandit A."/>
            <person name="Bhargava A."/>
            <person name="Sureshbabu K."/>
            <person name="Batra K."/>
            <person name="Sharma T.R."/>
            <person name="Mohapatra T."/>
            <person name="Singh N.K."/>
            <person name="Messing J."/>
            <person name="Nelson A.B."/>
            <person name="Fuks G."/>
            <person name="Kavchok S."/>
            <person name="Keizer G."/>
            <person name="Linton E."/>
            <person name="Llaca V."/>
            <person name="Song R."/>
            <person name="Tanyolac B."/>
            <person name="Young S."/>
            <person name="Ho-Il K."/>
            <person name="Hahn J.H."/>
            <person name="Sangsakoo G."/>
            <person name="Vanavichit A."/>
            <person name="de Mattos Luiz.A.T."/>
            <person name="Zimmer P.D."/>
            <person name="Malone G."/>
            <person name="Dellagostin O."/>
            <person name="de Oliveira A.C."/>
            <person name="Bevan M."/>
            <person name="Bancroft I."/>
            <person name="Minx P."/>
            <person name="Cordum H."/>
            <person name="Wilson R."/>
            <person name="Cheng Z."/>
            <person name="Jin W."/>
            <person name="Jiang J."/>
            <person name="Leong S.A."/>
            <person name="Iwama H."/>
            <person name="Gojobori T."/>
            <person name="Itoh T."/>
            <person name="Niimura Y."/>
            <person name="Fujii Y."/>
            <person name="Habara T."/>
            <person name="Sakai H."/>
            <person name="Sato Y."/>
            <person name="Wilson G."/>
            <person name="Kumar K."/>
            <person name="McCouch S."/>
            <person name="Juretic N."/>
            <person name="Hoen D."/>
            <person name="Wright S."/>
            <person name="Bruskiewich R."/>
            <person name="Bureau T."/>
            <person name="Miyao A."/>
            <person name="Hirochika H."/>
            <person name="Nishikawa T."/>
            <person name="Kadowaki K."/>
            <person name="Sugiura M."/>
            <person name="Burr B."/>
            <person name="Sasaki T."/>
        </authorList>
    </citation>
    <scope>NUCLEOTIDE SEQUENCE [LARGE SCALE GENOMIC DNA]</scope>
    <source>
        <strain evidence="3">cv. Nipponbare</strain>
    </source>
</reference>
<dbReference type="AlphaFoldDB" id="Q6YXI4"/>
<evidence type="ECO:0000256" key="1">
    <source>
        <dbReference type="SAM" id="MobiDB-lite"/>
    </source>
</evidence>
<proteinExistence type="predicted"/>
<name>Q6YXI4_ORYSJ</name>
<gene>
    <name evidence="2" type="primary">OJ1005_D12.12</name>
</gene>